<accession>A0A7I8DAQ1</accession>
<gene>
    <name evidence="1" type="ORF">skT53_22530</name>
</gene>
<protein>
    <submittedName>
        <fullName evidence="1">Uncharacterized protein</fullName>
    </submittedName>
</protein>
<dbReference type="RefSeq" id="WP_200757071.1">
    <property type="nucleotide sequence ID" value="NZ_AP023366.1"/>
</dbReference>
<reference evidence="1 2" key="1">
    <citation type="submission" date="2020-08" db="EMBL/GenBank/DDBJ databases">
        <title>Complete Genome Sequence of Effusibacillus dendaii Strain skT53, Isolated from Farmland soil.</title>
        <authorList>
            <person name="Konishi T."/>
            <person name="Kawasaki H."/>
        </authorList>
    </citation>
    <scope>NUCLEOTIDE SEQUENCE [LARGE SCALE GENOMIC DNA]</scope>
    <source>
        <strain evidence="2">skT53</strain>
    </source>
</reference>
<evidence type="ECO:0000313" key="2">
    <source>
        <dbReference type="Proteomes" id="UP000593802"/>
    </source>
</evidence>
<keyword evidence="2" id="KW-1185">Reference proteome</keyword>
<name>A0A7I8DAQ1_9BACL</name>
<dbReference type="Proteomes" id="UP000593802">
    <property type="component" value="Chromosome"/>
</dbReference>
<organism evidence="1 2">
    <name type="scientific">Effusibacillus dendaii</name>
    <dbReference type="NCBI Taxonomy" id="2743772"/>
    <lineage>
        <taxon>Bacteria</taxon>
        <taxon>Bacillati</taxon>
        <taxon>Bacillota</taxon>
        <taxon>Bacilli</taxon>
        <taxon>Bacillales</taxon>
        <taxon>Alicyclobacillaceae</taxon>
        <taxon>Effusibacillus</taxon>
    </lineage>
</organism>
<evidence type="ECO:0000313" key="1">
    <source>
        <dbReference type="EMBL" id="BCJ87268.1"/>
    </source>
</evidence>
<dbReference type="KEGG" id="eff:skT53_22530"/>
<sequence>MGETQGFAKAGNIYEYHGNRKSVFVKVLDPHFRNVLGVMPDPRPLYVRKTVQKEETRMLLSKPDYDPHILEQCGIHDEEVSMVSDMLEQYLEPYRPSYKRNIWYSRKHSCSSSSV</sequence>
<dbReference type="EMBL" id="AP023366">
    <property type="protein sequence ID" value="BCJ87268.1"/>
    <property type="molecule type" value="Genomic_DNA"/>
</dbReference>
<proteinExistence type="predicted"/>
<dbReference type="AlphaFoldDB" id="A0A7I8DAQ1"/>